<dbReference type="RefSeq" id="WP_156743635.1">
    <property type="nucleotide sequence ID" value="NZ_CACRYJ010000069.1"/>
</dbReference>
<dbReference type="EC" id="5.2.1.8" evidence="3 6"/>
<name>A0A7M4DSB8_9MICO</name>
<dbReference type="Proteomes" id="UP000419743">
    <property type="component" value="Unassembled WGS sequence"/>
</dbReference>
<feature type="domain" description="PPIase FKBP-type" evidence="9">
    <location>
        <begin position="96"/>
        <end position="185"/>
    </location>
</feature>
<evidence type="ECO:0000259" key="9">
    <source>
        <dbReference type="PROSITE" id="PS50059"/>
    </source>
</evidence>
<dbReference type="PANTHER" id="PTHR43811">
    <property type="entry name" value="FKBP-TYPE PEPTIDYL-PROLYL CIS-TRANS ISOMERASE FKPA"/>
    <property type="match status" value="1"/>
</dbReference>
<gene>
    <name evidence="10" type="primary">fkbP_3</name>
    <name evidence="10" type="ORF">HALOF300_05066</name>
</gene>
<dbReference type="AlphaFoldDB" id="A0A7M4DSB8"/>
<evidence type="ECO:0000313" key="10">
    <source>
        <dbReference type="EMBL" id="VZO40362.1"/>
    </source>
</evidence>
<feature type="compositionally biased region" description="Polar residues" evidence="7">
    <location>
        <begin position="59"/>
        <end position="71"/>
    </location>
</feature>
<feature type="signal peptide" evidence="8">
    <location>
        <begin position="1"/>
        <end position="29"/>
    </location>
</feature>
<dbReference type="Pfam" id="PF00254">
    <property type="entry name" value="FKBP_C"/>
    <property type="match status" value="1"/>
</dbReference>
<evidence type="ECO:0000256" key="4">
    <source>
        <dbReference type="ARBA" id="ARBA00023110"/>
    </source>
</evidence>
<accession>A0A7M4DSB8</accession>
<feature type="chain" id="PRO_5029705142" description="peptidylprolyl isomerase" evidence="8">
    <location>
        <begin position="30"/>
        <end position="323"/>
    </location>
</feature>
<feature type="region of interest" description="Disordered" evidence="7">
    <location>
        <begin position="30"/>
        <end position="83"/>
    </location>
</feature>
<evidence type="ECO:0000256" key="3">
    <source>
        <dbReference type="ARBA" id="ARBA00013194"/>
    </source>
</evidence>
<reference evidence="10 11" key="1">
    <citation type="submission" date="2019-11" db="EMBL/GenBank/DDBJ databases">
        <authorList>
            <person name="Criscuolo A."/>
        </authorList>
    </citation>
    <scope>NUCLEOTIDE SEQUENCE [LARGE SCALE GENOMIC DNA]</scope>
    <source>
        <strain evidence="10">CIP111667</strain>
    </source>
</reference>
<dbReference type="SUPFAM" id="SSF54534">
    <property type="entry name" value="FKBP-like"/>
    <property type="match status" value="1"/>
</dbReference>
<keyword evidence="4 6" id="KW-0697">Rotamase</keyword>
<evidence type="ECO:0000256" key="5">
    <source>
        <dbReference type="ARBA" id="ARBA00023235"/>
    </source>
</evidence>
<evidence type="ECO:0000256" key="6">
    <source>
        <dbReference type="PROSITE-ProRule" id="PRU00277"/>
    </source>
</evidence>
<evidence type="ECO:0000313" key="11">
    <source>
        <dbReference type="Proteomes" id="UP000419743"/>
    </source>
</evidence>
<evidence type="ECO:0000256" key="2">
    <source>
        <dbReference type="ARBA" id="ARBA00006577"/>
    </source>
</evidence>
<keyword evidence="8" id="KW-0732">Signal</keyword>
<sequence length="323" mass="32193">MSLSRRRPLPLLIAGATAAALLLAGCSGGGDDGGGDPTPSASESTGAEVTEGSEGMPQASGQFGESPTFTFPDSAPPEGLQVDVLSEGDGPVVEPNAVVTANYYGIVWGSDTQFDDSYSRGAPSMFGLTQVVQGWTDGIPGHAVGSRLLISIPPDLGYGPQGGNPDAGIGAEDTIVFVIDVVETYNPGDAGQPDAAPTPEAADAPVVIDGALGEPVTFTIAEGAAEPTELTVIVLATGTGEPVASQQSVAVAYAFSYWDGSGTGSSWGWDGADPEGPFSAFAGQGTIVDATLDVPVGSRVLVLAPATEQAPASAAVIDVLGTA</sequence>
<dbReference type="PROSITE" id="PS50059">
    <property type="entry name" value="FKBP_PPIASE"/>
    <property type="match status" value="1"/>
</dbReference>
<dbReference type="Gene3D" id="3.10.50.40">
    <property type="match status" value="1"/>
</dbReference>
<comment type="similarity">
    <text evidence="2">Belongs to the FKBP-type PPIase family.</text>
</comment>
<proteinExistence type="inferred from homology"/>
<dbReference type="PANTHER" id="PTHR43811:SF19">
    <property type="entry name" value="39 KDA FK506-BINDING NUCLEAR PROTEIN"/>
    <property type="match status" value="1"/>
</dbReference>
<keyword evidence="11" id="KW-1185">Reference proteome</keyword>
<dbReference type="GO" id="GO:0003755">
    <property type="term" value="F:peptidyl-prolyl cis-trans isomerase activity"/>
    <property type="evidence" value="ECO:0007669"/>
    <property type="project" value="UniProtKB-KW"/>
</dbReference>
<organism evidence="10 11">
    <name type="scientific">Occultella aeris</name>
    <dbReference type="NCBI Taxonomy" id="2761496"/>
    <lineage>
        <taxon>Bacteria</taxon>
        <taxon>Bacillati</taxon>
        <taxon>Actinomycetota</taxon>
        <taxon>Actinomycetes</taxon>
        <taxon>Micrococcales</taxon>
        <taxon>Ruaniaceae</taxon>
        <taxon>Occultella</taxon>
    </lineage>
</organism>
<dbReference type="InterPro" id="IPR046357">
    <property type="entry name" value="PPIase_dom_sf"/>
</dbReference>
<dbReference type="InterPro" id="IPR001179">
    <property type="entry name" value="PPIase_FKBP_dom"/>
</dbReference>
<comment type="caution">
    <text evidence="10">The sequence shown here is derived from an EMBL/GenBank/DDBJ whole genome shotgun (WGS) entry which is preliminary data.</text>
</comment>
<evidence type="ECO:0000256" key="1">
    <source>
        <dbReference type="ARBA" id="ARBA00000971"/>
    </source>
</evidence>
<evidence type="ECO:0000256" key="8">
    <source>
        <dbReference type="SAM" id="SignalP"/>
    </source>
</evidence>
<dbReference type="EMBL" id="CACRYJ010000069">
    <property type="protein sequence ID" value="VZO40362.1"/>
    <property type="molecule type" value="Genomic_DNA"/>
</dbReference>
<evidence type="ECO:0000256" key="7">
    <source>
        <dbReference type="SAM" id="MobiDB-lite"/>
    </source>
</evidence>
<dbReference type="PROSITE" id="PS51257">
    <property type="entry name" value="PROKAR_LIPOPROTEIN"/>
    <property type="match status" value="1"/>
</dbReference>
<keyword evidence="5 6" id="KW-0413">Isomerase</keyword>
<comment type="catalytic activity">
    <reaction evidence="1 6">
        <text>[protein]-peptidylproline (omega=180) = [protein]-peptidylproline (omega=0)</text>
        <dbReference type="Rhea" id="RHEA:16237"/>
        <dbReference type="Rhea" id="RHEA-COMP:10747"/>
        <dbReference type="Rhea" id="RHEA-COMP:10748"/>
        <dbReference type="ChEBI" id="CHEBI:83833"/>
        <dbReference type="ChEBI" id="CHEBI:83834"/>
        <dbReference type="EC" id="5.2.1.8"/>
    </reaction>
</comment>
<protein>
    <recommendedName>
        <fullName evidence="3 6">peptidylprolyl isomerase</fullName>
        <ecNumber evidence="3 6">5.2.1.8</ecNumber>
    </recommendedName>
</protein>